<evidence type="ECO:0000313" key="4">
    <source>
        <dbReference type="Proteomes" id="UP001258994"/>
    </source>
</evidence>
<protein>
    <submittedName>
        <fullName evidence="3">Outer membrane protein OmpK</fullName>
    </submittedName>
</protein>
<evidence type="ECO:0000256" key="2">
    <source>
        <dbReference type="SAM" id="SignalP"/>
    </source>
</evidence>
<evidence type="ECO:0000313" key="3">
    <source>
        <dbReference type="EMBL" id="WNC72933.1"/>
    </source>
</evidence>
<dbReference type="InterPro" id="IPR036777">
    <property type="entry name" value="Channel_Tsx-like_sf"/>
</dbReference>
<accession>A0ABY9TW21</accession>
<comment type="similarity">
    <text evidence="1">Belongs to the nucleoside-specific channel-forming outer membrane porin (Tsx) (TC 1.B.10) family.</text>
</comment>
<dbReference type="SUPFAM" id="SSF111364">
    <property type="entry name" value="Tsx-like channel"/>
    <property type="match status" value="1"/>
</dbReference>
<evidence type="ECO:0000256" key="1">
    <source>
        <dbReference type="ARBA" id="ARBA00008728"/>
    </source>
</evidence>
<feature type="signal peptide" evidence="2">
    <location>
        <begin position="1"/>
        <end position="21"/>
    </location>
</feature>
<reference evidence="4" key="1">
    <citation type="submission" date="2023-09" db="EMBL/GenBank/DDBJ databases">
        <authorList>
            <person name="Li S."/>
            <person name="Li X."/>
            <person name="Zhang C."/>
            <person name="Zhao Z."/>
        </authorList>
    </citation>
    <scope>NUCLEOTIDE SEQUENCE [LARGE SCALE GENOMIC DNA]</scope>
    <source>
        <strain evidence="4">SQ149</strain>
    </source>
</reference>
<name>A0ABY9TW21_9GAMM</name>
<dbReference type="RefSeq" id="WP_348392048.1">
    <property type="nucleotide sequence ID" value="NZ_CP134145.1"/>
</dbReference>
<dbReference type="EMBL" id="CP134145">
    <property type="protein sequence ID" value="WNC72933.1"/>
    <property type="molecule type" value="Genomic_DNA"/>
</dbReference>
<organism evidence="3 4">
    <name type="scientific">Thalassotalea psychrophila</name>
    <dbReference type="NCBI Taxonomy" id="3065647"/>
    <lineage>
        <taxon>Bacteria</taxon>
        <taxon>Pseudomonadati</taxon>
        <taxon>Pseudomonadota</taxon>
        <taxon>Gammaproteobacteria</taxon>
        <taxon>Alteromonadales</taxon>
        <taxon>Colwelliaceae</taxon>
        <taxon>Thalassotalea</taxon>
    </lineage>
</organism>
<sequence length="256" mass="28758">MRKFIIALLATAAMAATTAQAEYQYGFANAYFDGLSWTNGTEGWNGGDISETREDHIAFGIEAGAGFSWGEMYGFYEMEKLNMDSDLRSNAFKISAHYKIYGNITAYGQVYDYNDSGFGDISEQNTVIGVGYIGWATPDFWFKPFVGVHEVKSGQSEESFDDINGMNGVMVGWNMGMNFTIAGEKFMLTNWNEIEIDRNEDYADYQYGETGLNGGIGLWYDITERVYTGVQYRYFQNKLGVDGYGDAIIFRIGVHL</sequence>
<dbReference type="Proteomes" id="UP001258994">
    <property type="component" value="Chromosome"/>
</dbReference>
<keyword evidence="2" id="KW-0732">Signal</keyword>
<dbReference type="InterPro" id="IPR018013">
    <property type="entry name" value="Channel_Tsx-like"/>
</dbReference>
<feature type="chain" id="PRO_5046448656" evidence="2">
    <location>
        <begin position="22"/>
        <end position="256"/>
    </location>
</feature>
<proteinExistence type="inferred from homology"/>
<keyword evidence="4" id="KW-1185">Reference proteome</keyword>
<dbReference type="Pfam" id="PF03502">
    <property type="entry name" value="Channel_Tsx"/>
    <property type="match status" value="1"/>
</dbReference>
<gene>
    <name evidence="3" type="ORF">RGQ13_02845</name>
</gene>